<accession>A0A6J6C7E2</accession>
<sequence length="40" mass="4460">MAQALGDIESISERSSPLIRIHLKNRKKGITKLISELAKN</sequence>
<gene>
    <name evidence="1" type="ORF">UFOPK1505_00520</name>
</gene>
<name>A0A6J6C7E2_9ZZZZ</name>
<dbReference type="EMBL" id="CAEZSS010000082">
    <property type="protein sequence ID" value="CAB4546519.1"/>
    <property type="molecule type" value="Genomic_DNA"/>
</dbReference>
<dbReference type="AlphaFoldDB" id="A0A6J6C7E2"/>
<protein>
    <submittedName>
        <fullName evidence="1">Unannotated protein</fullName>
    </submittedName>
</protein>
<reference evidence="1" key="1">
    <citation type="submission" date="2020-05" db="EMBL/GenBank/DDBJ databases">
        <authorList>
            <person name="Chiriac C."/>
            <person name="Salcher M."/>
            <person name="Ghai R."/>
            <person name="Kavagutti S V."/>
        </authorList>
    </citation>
    <scope>NUCLEOTIDE SEQUENCE</scope>
</reference>
<proteinExistence type="predicted"/>
<organism evidence="1">
    <name type="scientific">freshwater metagenome</name>
    <dbReference type="NCBI Taxonomy" id="449393"/>
    <lineage>
        <taxon>unclassified sequences</taxon>
        <taxon>metagenomes</taxon>
        <taxon>ecological metagenomes</taxon>
    </lineage>
</organism>
<evidence type="ECO:0000313" key="1">
    <source>
        <dbReference type="EMBL" id="CAB4546519.1"/>
    </source>
</evidence>